<dbReference type="SMART" id="SM00177">
    <property type="entry name" value="ARF"/>
    <property type="match status" value="1"/>
</dbReference>
<keyword evidence="4" id="KW-1185">Reference proteome</keyword>
<proteinExistence type="inferred from homology"/>
<dbReference type="SMART" id="SM00178">
    <property type="entry name" value="SAR"/>
    <property type="match status" value="1"/>
</dbReference>
<dbReference type="GeneID" id="100208939"/>
<dbReference type="InterPro" id="IPR027417">
    <property type="entry name" value="P-loop_NTPase"/>
</dbReference>
<accession>A0ABM4CAH3</accession>
<keyword evidence="1 3" id="KW-0547">Nucleotide-binding</keyword>
<name>A0ABM4CAH3_HYDVU</name>
<dbReference type="CDD" id="cd00878">
    <property type="entry name" value="Arf_Arl"/>
    <property type="match status" value="1"/>
</dbReference>
<dbReference type="PANTHER" id="PTHR11711">
    <property type="entry name" value="ADP RIBOSYLATION FACTOR-RELATED"/>
    <property type="match status" value="1"/>
</dbReference>
<protein>
    <submittedName>
        <fullName evidence="5">ADP-ribosylation factor-like protein 3 isoform X2</fullName>
    </submittedName>
</protein>
<dbReference type="SUPFAM" id="SSF52540">
    <property type="entry name" value="P-loop containing nucleoside triphosphate hydrolases"/>
    <property type="match status" value="1"/>
</dbReference>
<dbReference type="Pfam" id="PF00025">
    <property type="entry name" value="Arf"/>
    <property type="match status" value="1"/>
</dbReference>
<dbReference type="PROSITE" id="PS51419">
    <property type="entry name" value="RAB"/>
    <property type="match status" value="1"/>
</dbReference>
<dbReference type="Proteomes" id="UP001652625">
    <property type="component" value="Chromosome 08"/>
</dbReference>
<evidence type="ECO:0000313" key="4">
    <source>
        <dbReference type="Proteomes" id="UP001652625"/>
    </source>
</evidence>
<dbReference type="InterPro" id="IPR024156">
    <property type="entry name" value="Small_GTPase_ARF"/>
</dbReference>
<organism evidence="4 5">
    <name type="scientific">Hydra vulgaris</name>
    <name type="common">Hydra</name>
    <name type="synonym">Hydra attenuata</name>
    <dbReference type="NCBI Taxonomy" id="6087"/>
    <lineage>
        <taxon>Eukaryota</taxon>
        <taxon>Metazoa</taxon>
        <taxon>Cnidaria</taxon>
        <taxon>Hydrozoa</taxon>
        <taxon>Hydroidolina</taxon>
        <taxon>Anthoathecata</taxon>
        <taxon>Aplanulata</taxon>
        <taxon>Hydridae</taxon>
        <taxon>Hydra</taxon>
    </lineage>
</organism>
<gene>
    <name evidence="5" type="primary">LOC100208939</name>
</gene>
<dbReference type="PRINTS" id="PR00328">
    <property type="entry name" value="SAR1GTPBP"/>
</dbReference>
<dbReference type="InterPro" id="IPR005225">
    <property type="entry name" value="Small_GTP-bd"/>
</dbReference>
<dbReference type="InterPro" id="IPR006689">
    <property type="entry name" value="Small_GTPase_ARF/SAR"/>
</dbReference>
<sequence>MGNSISNLTSYNFFCKQLRIVLIGLDNAGKTTLFYQIMFKQEIPSPAPTTAFNAKTIQLLKNIKLDIWDTTGSSAFRPLWKAYVRKSDAIVFVIDSSDNVRFDEAKIELELIVNSKETKGIPVLIVANKQDLSFSVSPIDIAQKLQLDSLAESVNWHVYPISARHGTGVDDMLLKLAEIIAMNKVDLKRTKSGTIIESSSLTSFEKIQASEFV</sequence>
<comment type="similarity">
    <text evidence="3">Belongs to the small GTPase superfamily. Arf family.</text>
</comment>
<keyword evidence="2 3" id="KW-0342">GTP-binding</keyword>
<evidence type="ECO:0000313" key="5">
    <source>
        <dbReference type="RefSeq" id="XP_065658664.1"/>
    </source>
</evidence>
<reference evidence="5" key="1">
    <citation type="submission" date="2025-08" db="UniProtKB">
        <authorList>
            <consortium name="RefSeq"/>
        </authorList>
    </citation>
    <scope>IDENTIFICATION</scope>
</reference>
<dbReference type="NCBIfam" id="TIGR00231">
    <property type="entry name" value="small_GTP"/>
    <property type="match status" value="1"/>
</dbReference>
<dbReference type="SMART" id="SM00173">
    <property type="entry name" value="RAS"/>
    <property type="match status" value="1"/>
</dbReference>
<dbReference type="PROSITE" id="PS51417">
    <property type="entry name" value="ARF"/>
    <property type="match status" value="1"/>
</dbReference>
<dbReference type="Gene3D" id="3.40.50.300">
    <property type="entry name" value="P-loop containing nucleotide triphosphate hydrolases"/>
    <property type="match status" value="1"/>
</dbReference>
<dbReference type="SMART" id="SM00175">
    <property type="entry name" value="RAB"/>
    <property type="match status" value="1"/>
</dbReference>
<dbReference type="RefSeq" id="XP_065658664.1">
    <property type="nucleotide sequence ID" value="XM_065802592.1"/>
</dbReference>
<evidence type="ECO:0000256" key="3">
    <source>
        <dbReference type="RuleBase" id="RU003925"/>
    </source>
</evidence>
<evidence type="ECO:0000256" key="2">
    <source>
        <dbReference type="ARBA" id="ARBA00023134"/>
    </source>
</evidence>
<evidence type="ECO:0000256" key="1">
    <source>
        <dbReference type="ARBA" id="ARBA00022741"/>
    </source>
</evidence>